<dbReference type="SUPFAM" id="SSF51735">
    <property type="entry name" value="NAD(P)-binding Rossmann-fold domains"/>
    <property type="match status" value="1"/>
</dbReference>
<protein>
    <submittedName>
        <fullName evidence="1">Uncharacterized protein</fullName>
    </submittedName>
</protein>
<name>A0ABN1RZG8_9ACTN</name>
<dbReference type="Gene3D" id="3.40.50.720">
    <property type="entry name" value="NAD(P)-binding Rossmann-like Domain"/>
    <property type="match status" value="1"/>
</dbReference>
<dbReference type="InterPro" id="IPR036291">
    <property type="entry name" value="NAD(P)-bd_dom_sf"/>
</dbReference>
<gene>
    <name evidence="1" type="ORF">GCM10009550_73940</name>
</gene>
<evidence type="ECO:0000313" key="1">
    <source>
        <dbReference type="EMBL" id="GAA0968513.1"/>
    </source>
</evidence>
<sequence length="74" mass="7932">MASPDITQWNSRPDAIGWGIAAFSGRSREPADRLAAQDGLYTLTTRAPDGDHHGVVSTISAVHAGDDHAAWLEY</sequence>
<reference evidence="1 2" key="1">
    <citation type="journal article" date="2019" name="Int. J. Syst. Evol. Microbiol.">
        <title>The Global Catalogue of Microorganisms (GCM) 10K type strain sequencing project: providing services to taxonomists for standard genome sequencing and annotation.</title>
        <authorList>
            <consortium name="The Broad Institute Genomics Platform"/>
            <consortium name="The Broad Institute Genome Sequencing Center for Infectious Disease"/>
            <person name="Wu L."/>
            <person name="Ma J."/>
        </authorList>
    </citation>
    <scope>NUCLEOTIDE SEQUENCE [LARGE SCALE GENOMIC DNA]</scope>
    <source>
        <strain evidence="1 2">JCM 10696</strain>
    </source>
</reference>
<dbReference type="Proteomes" id="UP001500665">
    <property type="component" value="Unassembled WGS sequence"/>
</dbReference>
<evidence type="ECO:0000313" key="2">
    <source>
        <dbReference type="Proteomes" id="UP001500665"/>
    </source>
</evidence>
<organism evidence="1 2">
    <name type="scientific">Actinocorallia libanotica</name>
    <dbReference type="NCBI Taxonomy" id="46162"/>
    <lineage>
        <taxon>Bacteria</taxon>
        <taxon>Bacillati</taxon>
        <taxon>Actinomycetota</taxon>
        <taxon>Actinomycetes</taxon>
        <taxon>Streptosporangiales</taxon>
        <taxon>Thermomonosporaceae</taxon>
        <taxon>Actinocorallia</taxon>
    </lineage>
</organism>
<proteinExistence type="predicted"/>
<keyword evidence="2" id="KW-1185">Reference proteome</keyword>
<accession>A0ABN1RZG8</accession>
<comment type="caution">
    <text evidence="1">The sequence shown here is derived from an EMBL/GenBank/DDBJ whole genome shotgun (WGS) entry which is preliminary data.</text>
</comment>
<dbReference type="RefSeq" id="WP_344247099.1">
    <property type="nucleotide sequence ID" value="NZ_BAAAHH010000057.1"/>
</dbReference>
<dbReference type="EMBL" id="BAAAHH010000057">
    <property type="protein sequence ID" value="GAA0968513.1"/>
    <property type="molecule type" value="Genomic_DNA"/>
</dbReference>